<proteinExistence type="predicted"/>
<accession>D5RP40</accession>
<reference evidence="3 4" key="1">
    <citation type="submission" date="2010-04" db="EMBL/GenBank/DDBJ databases">
        <authorList>
            <person name="Qin X."/>
            <person name="Bachman B."/>
            <person name="Battles P."/>
            <person name="Bell A."/>
            <person name="Bess C."/>
            <person name="Bickham C."/>
            <person name="Chaboub L."/>
            <person name="Chen D."/>
            <person name="Coyle M."/>
            <person name="Deiros D.R."/>
            <person name="Dinh H."/>
            <person name="Forbes L."/>
            <person name="Fowler G."/>
            <person name="Francisco L."/>
            <person name="Fu Q."/>
            <person name="Gubbala S."/>
            <person name="Hale W."/>
            <person name="Han Y."/>
            <person name="Hemphill L."/>
            <person name="Highlander S.K."/>
            <person name="Hirani K."/>
            <person name="Hogues M."/>
            <person name="Jackson L."/>
            <person name="Jakkamsetti A."/>
            <person name="Javaid M."/>
            <person name="Jiang H."/>
            <person name="Korchina V."/>
            <person name="Kovar C."/>
            <person name="Lara F."/>
            <person name="Lee S."/>
            <person name="Mata R."/>
            <person name="Mathew T."/>
            <person name="Moen C."/>
            <person name="Morales K."/>
            <person name="Munidasa M."/>
            <person name="Nazareth L."/>
            <person name="Ngo R."/>
            <person name="Nguyen L."/>
            <person name="Okwuonu G."/>
            <person name="Ongeri F."/>
            <person name="Patil S."/>
            <person name="Petrosino J."/>
            <person name="Pham C."/>
            <person name="Pham P."/>
            <person name="Pu L.-L."/>
            <person name="Puazo M."/>
            <person name="Raj R."/>
            <person name="Reid J."/>
            <person name="Rouhana J."/>
            <person name="Saada N."/>
            <person name="Shang Y."/>
            <person name="Simmons D."/>
            <person name="Thornton R."/>
            <person name="Warren J."/>
            <person name="Weissenberger G."/>
            <person name="Zhang J."/>
            <person name="Zhang L."/>
            <person name="Zhou C."/>
            <person name="Zhu D."/>
            <person name="Muzny D."/>
            <person name="Worley K."/>
            <person name="Gibbs R."/>
        </authorList>
    </citation>
    <scope>NUCLEOTIDE SEQUENCE [LARGE SCALE GENOMIC DNA]</scope>
    <source>
        <strain evidence="3 4">ATCC 49957</strain>
    </source>
</reference>
<dbReference type="HOGENOM" id="CLU_3025880_0_0_5"/>
<dbReference type="Proteomes" id="UP000005324">
    <property type="component" value="Unassembled WGS sequence"/>
</dbReference>
<organism evidence="3 4">
    <name type="scientific">Pseudoroseomonas cervicalis ATCC 49957</name>
    <dbReference type="NCBI Taxonomy" id="525371"/>
    <lineage>
        <taxon>Bacteria</taxon>
        <taxon>Pseudomonadati</taxon>
        <taxon>Pseudomonadota</taxon>
        <taxon>Alphaproteobacteria</taxon>
        <taxon>Acetobacterales</taxon>
        <taxon>Roseomonadaceae</taxon>
        <taxon>Roseomonas</taxon>
    </lineage>
</organism>
<gene>
    <name evidence="3" type="ORF">HMPREF0731_2851</name>
</gene>
<keyword evidence="2" id="KW-0732">Signal</keyword>
<name>D5RP40_9PROT</name>
<sequence length="68" mass="7149">MECDAMRKILAAALPALLLALPLAACNEGPAERAGRNVDNAAQNLRDAVDPPRGPGERLGRSIDRATN</sequence>
<evidence type="ECO:0000256" key="1">
    <source>
        <dbReference type="SAM" id="MobiDB-lite"/>
    </source>
</evidence>
<evidence type="ECO:0000313" key="3">
    <source>
        <dbReference type="EMBL" id="EFH10931.1"/>
    </source>
</evidence>
<protein>
    <recommendedName>
        <fullName evidence="5">Entericidin EcnA/B family protein</fullName>
    </recommendedName>
</protein>
<keyword evidence="4" id="KW-1185">Reference proteome</keyword>
<dbReference type="AlphaFoldDB" id="D5RP40"/>
<feature type="compositionally biased region" description="Basic and acidic residues" evidence="1">
    <location>
        <begin position="47"/>
        <end position="68"/>
    </location>
</feature>
<evidence type="ECO:0000313" key="4">
    <source>
        <dbReference type="Proteomes" id="UP000005324"/>
    </source>
</evidence>
<evidence type="ECO:0008006" key="5">
    <source>
        <dbReference type="Google" id="ProtNLM"/>
    </source>
</evidence>
<evidence type="ECO:0000256" key="2">
    <source>
        <dbReference type="SAM" id="SignalP"/>
    </source>
</evidence>
<feature type="region of interest" description="Disordered" evidence="1">
    <location>
        <begin position="30"/>
        <end position="68"/>
    </location>
</feature>
<feature type="chain" id="PRO_5003076054" description="Entericidin EcnA/B family protein" evidence="2">
    <location>
        <begin position="26"/>
        <end position="68"/>
    </location>
</feature>
<dbReference type="EMBL" id="ADVL01000601">
    <property type="protein sequence ID" value="EFH10931.1"/>
    <property type="molecule type" value="Genomic_DNA"/>
</dbReference>
<comment type="caution">
    <text evidence="3">The sequence shown here is derived from an EMBL/GenBank/DDBJ whole genome shotgun (WGS) entry which is preliminary data.</text>
</comment>
<feature type="signal peptide" evidence="2">
    <location>
        <begin position="1"/>
        <end position="25"/>
    </location>
</feature>